<name>A0ABQ7ZDQ5_BRANA</name>
<reference evidence="2 3" key="1">
    <citation type="submission" date="2021-05" db="EMBL/GenBank/DDBJ databases">
        <title>Genome Assembly of Synthetic Allotetraploid Brassica napus Reveals Homoeologous Exchanges between Subgenomes.</title>
        <authorList>
            <person name="Davis J.T."/>
        </authorList>
    </citation>
    <scope>NUCLEOTIDE SEQUENCE [LARGE SCALE GENOMIC DNA]</scope>
    <source>
        <strain evidence="3">cv. Da-Ae</strain>
        <tissue evidence="2">Seedling</tissue>
    </source>
</reference>
<dbReference type="EMBL" id="JAGKQM010000015">
    <property type="protein sequence ID" value="KAH0878356.1"/>
    <property type="molecule type" value="Genomic_DNA"/>
</dbReference>
<comment type="caution">
    <text evidence="2">The sequence shown here is derived from an EMBL/GenBank/DDBJ whole genome shotgun (WGS) entry which is preliminary data.</text>
</comment>
<evidence type="ECO:0000313" key="2">
    <source>
        <dbReference type="EMBL" id="KAH0878356.1"/>
    </source>
</evidence>
<dbReference type="Pfam" id="PF02713">
    <property type="entry name" value="DUF220"/>
    <property type="match status" value="1"/>
</dbReference>
<organism evidence="2 3">
    <name type="scientific">Brassica napus</name>
    <name type="common">Rape</name>
    <dbReference type="NCBI Taxonomy" id="3708"/>
    <lineage>
        <taxon>Eukaryota</taxon>
        <taxon>Viridiplantae</taxon>
        <taxon>Streptophyta</taxon>
        <taxon>Embryophyta</taxon>
        <taxon>Tracheophyta</taxon>
        <taxon>Spermatophyta</taxon>
        <taxon>Magnoliopsida</taxon>
        <taxon>eudicotyledons</taxon>
        <taxon>Gunneridae</taxon>
        <taxon>Pentapetalae</taxon>
        <taxon>rosids</taxon>
        <taxon>malvids</taxon>
        <taxon>Brassicales</taxon>
        <taxon>Brassicaceae</taxon>
        <taxon>Brassiceae</taxon>
        <taxon>Brassica</taxon>
    </lineage>
</organism>
<evidence type="ECO:0000313" key="3">
    <source>
        <dbReference type="Proteomes" id="UP000824890"/>
    </source>
</evidence>
<evidence type="ECO:0000259" key="1">
    <source>
        <dbReference type="Pfam" id="PF02713"/>
    </source>
</evidence>
<dbReference type="PANTHER" id="PTHR31385">
    <property type="entry name" value="PUTATIVE (DUF220)-RELATED"/>
    <property type="match status" value="1"/>
</dbReference>
<sequence>MKVSTDYELDSLSDLQMEFTLGLLPQAAYDVLTNQDNKTYSRAIKGRPLLKAVSRKVTLEKDKGDKGLRWPWRLRKSCHGTSFSCQELFQYAYYWKDRNAMEFLDTLKGSYSVEPVYVDAERLCKNMTPREEYRKCSGGKGLIASKAVFVLSPVHCPDH</sequence>
<dbReference type="PANTHER" id="PTHR31385:SF4">
    <property type="entry name" value="F28C11.15-RELATED"/>
    <property type="match status" value="1"/>
</dbReference>
<accession>A0ABQ7ZDQ5</accession>
<dbReference type="InterPro" id="IPR003863">
    <property type="entry name" value="DUF220"/>
</dbReference>
<protein>
    <recommendedName>
        <fullName evidence="1">DUF220 domain-containing protein</fullName>
    </recommendedName>
</protein>
<dbReference type="Proteomes" id="UP000824890">
    <property type="component" value="Unassembled WGS sequence"/>
</dbReference>
<keyword evidence="3" id="KW-1185">Reference proteome</keyword>
<feature type="domain" description="DUF220" evidence="1">
    <location>
        <begin position="94"/>
        <end position="146"/>
    </location>
</feature>
<proteinExistence type="predicted"/>
<gene>
    <name evidence="2" type="ORF">HID58_065750</name>
</gene>